<dbReference type="Proteomes" id="UP000187203">
    <property type="component" value="Unassembled WGS sequence"/>
</dbReference>
<evidence type="ECO:0000313" key="1">
    <source>
        <dbReference type="EMBL" id="OMP07063.1"/>
    </source>
</evidence>
<comment type="caution">
    <text evidence="1">The sequence shown here is derived from an EMBL/GenBank/DDBJ whole genome shotgun (WGS) entry which is preliminary data.</text>
</comment>
<organism evidence="1 2">
    <name type="scientific">Corchorus olitorius</name>
    <dbReference type="NCBI Taxonomy" id="93759"/>
    <lineage>
        <taxon>Eukaryota</taxon>
        <taxon>Viridiplantae</taxon>
        <taxon>Streptophyta</taxon>
        <taxon>Embryophyta</taxon>
        <taxon>Tracheophyta</taxon>
        <taxon>Spermatophyta</taxon>
        <taxon>Magnoliopsida</taxon>
        <taxon>eudicotyledons</taxon>
        <taxon>Gunneridae</taxon>
        <taxon>Pentapetalae</taxon>
        <taxon>rosids</taxon>
        <taxon>malvids</taxon>
        <taxon>Malvales</taxon>
        <taxon>Malvaceae</taxon>
        <taxon>Grewioideae</taxon>
        <taxon>Apeibeae</taxon>
        <taxon>Corchorus</taxon>
    </lineage>
</organism>
<dbReference type="EMBL" id="AWUE01013426">
    <property type="protein sequence ID" value="OMP07063.1"/>
    <property type="molecule type" value="Genomic_DNA"/>
</dbReference>
<proteinExistence type="predicted"/>
<gene>
    <name evidence="1" type="ORF">COLO4_07658</name>
</gene>
<reference evidence="2" key="1">
    <citation type="submission" date="2013-09" db="EMBL/GenBank/DDBJ databases">
        <title>Corchorus olitorius genome sequencing.</title>
        <authorList>
            <person name="Alam M."/>
            <person name="Haque M.S."/>
            <person name="Islam M.S."/>
            <person name="Emdad E.M."/>
            <person name="Islam M.M."/>
            <person name="Ahmed B."/>
            <person name="Halim A."/>
            <person name="Hossen Q.M.M."/>
            <person name="Hossain M.Z."/>
            <person name="Ahmed R."/>
            <person name="Khan M.M."/>
            <person name="Islam R."/>
            <person name="Rashid M.M."/>
            <person name="Khan S.A."/>
            <person name="Rahman M.S."/>
            <person name="Alam M."/>
            <person name="Yahiya A.S."/>
            <person name="Khan M.S."/>
            <person name="Azam M.S."/>
            <person name="Haque T."/>
            <person name="Lashkar M.Z.H."/>
            <person name="Akhand A.I."/>
            <person name="Morshed G."/>
            <person name="Roy S."/>
            <person name="Uddin K.S."/>
            <person name="Rabeya T."/>
            <person name="Hossain A.S."/>
            <person name="Chowdhury A."/>
            <person name="Snigdha A.R."/>
            <person name="Mortoza M.S."/>
            <person name="Matin S.A."/>
            <person name="Hoque S.M.E."/>
            <person name="Islam M.K."/>
            <person name="Roy D.K."/>
            <person name="Haider R."/>
            <person name="Moosa M.M."/>
            <person name="Elias S.M."/>
            <person name="Hasan A.M."/>
            <person name="Jahan S."/>
            <person name="Shafiuddin M."/>
            <person name="Mahmood N."/>
            <person name="Shommy N.S."/>
        </authorList>
    </citation>
    <scope>NUCLEOTIDE SEQUENCE [LARGE SCALE GENOMIC DNA]</scope>
    <source>
        <strain evidence="2">cv. O-4</strain>
    </source>
</reference>
<name>A0A1R3KIY8_9ROSI</name>
<evidence type="ECO:0000313" key="2">
    <source>
        <dbReference type="Proteomes" id="UP000187203"/>
    </source>
</evidence>
<keyword evidence="2" id="KW-1185">Reference proteome</keyword>
<sequence length="54" mass="6212">MAYKLPKASKTSKSLLEASLALGVFFVVENHDDRLIFIQSQRERRDVCSIELEE</sequence>
<dbReference type="AlphaFoldDB" id="A0A1R3KIY8"/>
<protein>
    <submittedName>
        <fullName evidence="1">Uncharacterized protein</fullName>
    </submittedName>
</protein>
<accession>A0A1R3KIY8</accession>